<protein>
    <submittedName>
        <fullName evidence="3">DUF6328 family protein</fullName>
    </submittedName>
</protein>
<reference evidence="3" key="1">
    <citation type="submission" date="2022-01" db="EMBL/GenBank/DDBJ databases">
        <title>Genome-Based Taxonomic Classification of the Phylum Actinobacteria.</title>
        <authorList>
            <person name="Gao Y."/>
        </authorList>
    </citation>
    <scope>NUCLEOTIDE SEQUENCE</scope>
    <source>
        <strain evidence="3">KLBMP 8922</strain>
    </source>
</reference>
<feature type="compositionally biased region" description="Basic and acidic residues" evidence="1">
    <location>
        <begin position="10"/>
        <end position="36"/>
    </location>
</feature>
<evidence type="ECO:0000256" key="1">
    <source>
        <dbReference type="SAM" id="MobiDB-lite"/>
    </source>
</evidence>
<keyword evidence="2" id="KW-0472">Membrane</keyword>
<keyword evidence="2" id="KW-0812">Transmembrane</keyword>
<evidence type="ECO:0000313" key="4">
    <source>
        <dbReference type="Proteomes" id="UP001165378"/>
    </source>
</evidence>
<sequence length="177" mass="18769">MSIAESGGRPGDHARDGRADDRKDGRDETREERADRRWHETVQEVRVVQTGAQILFGFLLSVVFTSRFAELGDFDRGLYVAAVVLGALSTGALISIVACHLAVSGRRVKPQLVQTAGVMVAVGMGLLACTVGCSLLLLLRVAIDDTAAAVITAVVAGLILLCWVVLPVLMRAQGDGD</sequence>
<feature type="region of interest" description="Disordered" evidence="1">
    <location>
        <begin position="1"/>
        <end position="36"/>
    </location>
</feature>
<name>A0AA41Q2D1_9ACTN</name>
<evidence type="ECO:0000256" key="2">
    <source>
        <dbReference type="SAM" id="Phobius"/>
    </source>
</evidence>
<feature type="transmembrane region" description="Helical" evidence="2">
    <location>
        <begin position="78"/>
        <end position="103"/>
    </location>
</feature>
<comment type="caution">
    <text evidence="3">The sequence shown here is derived from an EMBL/GenBank/DDBJ whole genome shotgun (WGS) entry which is preliminary data.</text>
</comment>
<organism evidence="3 4">
    <name type="scientific">Yinghuangia soli</name>
    <dbReference type="NCBI Taxonomy" id="2908204"/>
    <lineage>
        <taxon>Bacteria</taxon>
        <taxon>Bacillati</taxon>
        <taxon>Actinomycetota</taxon>
        <taxon>Actinomycetes</taxon>
        <taxon>Kitasatosporales</taxon>
        <taxon>Streptomycetaceae</taxon>
        <taxon>Yinghuangia</taxon>
    </lineage>
</organism>
<feature type="transmembrane region" description="Helical" evidence="2">
    <location>
        <begin position="47"/>
        <end position="66"/>
    </location>
</feature>
<keyword evidence="4" id="KW-1185">Reference proteome</keyword>
<accession>A0AA41Q2D1</accession>
<gene>
    <name evidence="3" type="ORF">LZ495_24110</name>
</gene>
<dbReference type="RefSeq" id="WP_235054946.1">
    <property type="nucleotide sequence ID" value="NZ_JAKFHA010000015.1"/>
</dbReference>
<proteinExistence type="predicted"/>
<dbReference type="EMBL" id="JAKFHA010000015">
    <property type="protein sequence ID" value="MCF2530284.1"/>
    <property type="molecule type" value="Genomic_DNA"/>
</dbReference>
<dbReference type="Proteomes" id="UP001165378">
    <property type="component" value="Unassembled WGS sequence"/>
</dbReference>
<dbReference type="InterPro" id="IPR046291">
    <property type="entry name" value="DUF6328"/>
</dbReference>
<feature type="transmembrane region" description="Helical" evidence="2">
    <location>
        <begin position="147"/>
        <end position="169"/>
    </location>
</feature>
<dbReference type="Pfam" id="PF19853">
    <property type="entry name" value="DUF6328"/>
    <property type="match status" value="1"/>
</dbReference>
<evidence type="ECO:0000313" key="3">
    <source>
        <dbReference type="EMBL" id="MCF2530284.1"/>
    </source>
</evidence>
<feature type="transmembrane region" description="Helical" evidence="2">
    <location>
        <begin position="115"/>
        <end position="141"/>
    </location>
</feature>
<keyword evidence="2" id="KW-1133">Transmembrane helix</keyword>
<dbReference type="AlphaFoldDB" id="A0AA41Q2D1"/>